<evidence type="ECO:0000313" key="9">
    <source>
        <dbReference type="EMBL" id="MDQ1124774.1"/>
    </source>
</evidence>
<reference evidence="9 10" key="1">
    <citation type="submission" date="2023-07" db="EMBL/GenBank/DDBJ databases">
        <title>Functional and genomic diversity of the sorghum phyllosphere microbiome.</title>
        <authorList>
            <person name="Shade A."/>
        </authorList>
    </citation>
    <scope>NUCLEOTIDE SEQUENCE [LARGE SCALE GENOMIC DNA]</scope>
    <source>
        <strain evidence="9 10">SORGH_AS_1207</strain>
    </source>
</reference>
<dbReference type="Pfam" id="PF02653">
    <property type="entry name" value="BPD_transp_2"/>
    <property type="match status" value="1"/>
</dbReference>
<feature type="transmembrane region" description="Helical" evidence="8">
    <location>
        <begin position="15"/>
        <end position="32"/>
    </location>
</feature>
<feature type="transmembrane region" description="Helical" evidence="8">
    <location>
        <begin position="72"/>
        <end position="90"/>
    </location>
</feature>
<dbReference type="InterPro" id="IPR001851">
    <property type="entry name" value="ABC_transp_permease"/>
</dbReference>
<evidence type="ECO:0000256" key="4">
    <source>
        <dbReference type="ARBA" id="ARBA00022519"/>
    </source>
</evidence>
<evidence type="ECO:0000256" key="1">
    <source>
        <dbReference type="ARBA" id="ARBA00004651"/>
    </source>
</evidence>
<accession>A0ABU0U0R1</accession>
<dbReference type="PANTHER" id="PTHR32196:SF21">
    <property type="entry name" value="ABC TRANSPORTER PERMEASE PROTEIN YPHD-RELATED"/>
    <property type="match status" value="1"/>
</dbReference>
<feature type="transmembrane region" description="Helical" evidence="8">
    <location>
        <begin position="44"/>
        <end position="66"/>
    </location>
</feature>
<keyword evidence="10" id="KW-1185">Reference proteome</keyword>
<evidence type="ECO:0000313" key="10">
    <source>
        <dbReference type="Proteomes" id="UP001226691"/>
    </source>
</evidence>
<comment type="caution">
    <text evidence="9">The sequence shown here is derived from an EMBL/GenBank/DDBJ whole genome shotgun (WGS) entry which is preliminary data.</text>
</comment>
<keyword evidence="5 8" id="KW-0812">Transmembrane</keyword>
<protein>
    <submittedName>
        <fullName evidence="9">Ribose/xylose/arabinose/galactoside ABC-type transport system permease subunit</fullName>
    </submittedName>
</protein>
<feature type="transmembrane region" description="Helical" evidence="8">
    <location>
        <begin position="292"/>
        <end position="311"/>
    </location>
</feature>
<evidence type="ECO:0000256" key="2">
    <source>
        <dbReference type="ARBA" id="ARBA00022448"/>
    </source>
</evidence>
<keyword evidence="3" id="KW-1003">Cell membrane</keyword>
<evidence type="ECO:0000256" key="3">
    <source>
        <dbReference type="ARBA" id="ARBA00022475"/>
    </source>
</evidence>
<keyword evidence="4" id="KW-0997">Cell inner membrane</keyword>
<evidence type="ECO:0000256" key="6">
    <source>
        <dbReference type="ARBA" id="ARBA00022989"/>
    </source>
</evidence>
<feature type="transmembrane region" description="Helical" evidence="8">
    <location>
        <begin position="163"/>
        <end position="184"/>
    </location>
</feature>
<dbReference type="PANTHER" id="PTHR32196">
    <property type="entry name" value="ABC TRANSPORTER PERMEASE PROTEIN YPHD-RELATED-RELATED"/>
    <property type="match status" value="1"/>
</dbReference>
<dbReference type="CDD" id="cd06579">
    <property type="entry name" value="TM_PBP1_transp_AraH_like"/>
    <property type="match status" value="1"/>
</dbReference>
<feature type="transmembrane region" description="Helical" evidence="8">
    <location>
        <begin position="97"/>
        <end position="117"/>
    </location>
</feature>
<dbReference type="EMBL" id="JAUTBF010000001">
    <property type="protein sequence ID" value="MDQ1124774.1"/>
    <property type="molecule type" value="Genomic_DNA"/>
</dbReference>
<feature type="transmembrane region" description="Helical" evidence="8">
    <location>
        <begin position="215"/>
        <end position="234"/>
    </location>
</feature>
<evidence type="ECO:0000256" key="7">
    <source>
        <dbReference type="ARBA" id="ARBA00023136"/>
    </source>
</evidence>
<organism evidence="9 10">
    <name type="scientific">Microbacterium trichothecenolyticum</name>
    <name type="common">Aureobacterium trichothecenolyticum</name>
    <dbReference type="NCBI Taxonomy" id="69370"/>
    <lineage>
        <taxon>Bacteria</taxon>
        <taxon>Bacillati</taxon>
        <taxon>Actinomycetota</taxon>
        <taxon>Actinomycetes</taxon>
        <taxon>Micrococcales</taxon>
        <taxon>Microbacteriaceae</taxon>
        <taxon>Microbacterium</taxon>
    </lineage>
</organism>
<evidence type="ECO:0000256" key="5">
    <source>
        <dbReference type="ARBA" id="ARBA00022692"/>
    </source>
</evidence>
<comment type="subcellular location">
    <subcellularLocation>
        <location evidence="1">Cell membrane</location>
        <topology evidence="1">Multi-pass membrane protein</topology>
    </subcellularLocation>
</comment>
<keyword evidence="7 8" id="KW-0472">Membrane</keyword>
<proteinExistence type="predicted"/>
<sequence length="365" mass="36838">MNRRLSSFLLRPQTISNIVLLAALVALAVFFVSQSRAFLTPINVMTLIENSAALGIVAVPFALLTISGNVDFSIGSTAGLSATLTAVLVTRAGVPEAAAMGIALLVAAAVGTVNALLCVVLGFNPIIVTLGMLGVVRGGTLLMQQDQIFGIGALTEWIGSGDVLGVPVTVVIAIAVFVVGGLTLSATPFGRHVVAIGVNRQAAFLSALRVRAIPFVLYVVTSACAGLAGIVLMARLNGVSPGETGVGLEFQALTVVLLGGVAFAGGSGSIAGVLLAWLFLASLQNGLVLLHVTPYVQTVSAGVALVLAAALDRLGSTFVPRLQEVLAQRGRAAAVRTEDAASAAPVAGDAQTKAVAAAARGSARE</sequence>
<keyword evidence="2" id="KW-0813">Transport</keyword>
<dbReference type="Proteomes" id="UP001226691">
    <property type="component" value="Unassembled WGS sequence"/>
</dbReference>
<keyword evidence="6 8" id="KW-1133">Transmembrane helix</keyword>
<feature type="transmembrane region" description="Helical" evidence="8">
    <location>
        <begin position="255"/>
        <end position="280"/>
    </location>
</feature>
<name>A0ABU0U0R1_MICTR</name>
<evidence type="ECO:0000256" key="8">
    <source>
        <dbReference type="SAM" id="Phobius"/>
    </source>
</evidence>
<dbReference type="RefSeq" id="WP_307486551.1">
    <property type="nucleotide sequence ID" value="NZ_JAUTBF010000001.1"/>
</dbReference>
<gene>
    <name evidence="9" type="ORF">QE412_003347</name>
</gene>